<evidence type="ECO:0000313" key="2">
    <source>
        <dbReference type="EMBL" id="CAE6794451.1"/>
    </source>
</evidence>
<proteinExistence type="predicted"/>
<evidence type="ECO:0000256" key="1">
    <source>
        <dbReference type="SAM" id="MobiDB-lite"/>
    </source>
</evidence>
<sequence>MSPLPTPEERHRFEVAQSAVADAARKADEARVALFQTREGLKRATRVGRPEQTHQEQLKEHAETARKRTTAFTNRREAFKEFTDPRTGASMLDDTTPFLMFPLRLETRFGSVKRAGVAIPQLWTRVYPDDCLVDSFEPLPSETEIASTQRYWVNMWKARGIEAQERGAWRSFVASHGSGRAGWLEANYRPLNIGTKPNNQANNALVLVIPTETPILNPEAAEVSAFWKAVWLANGKPVDIDQATTNLRTRIGNDVRAQELIDDYEPVNLSDEPPPGRARNQVNVTVEFVEFPRTAEQAAAIRSWNQPARSHLLPDRFVLLAYDKGGVKVIEEIGNPIPWPLTVGPDPQAPDAEQFRQENGEIMVGPDLKWLTDFDRAVQIGMGFRVDLTPEMATQGFERLLVIGLRLSANAVEGKRLLEELLAHHRDGSSGFAIIKQGTPTNNTEDENSGFTRTDEADRTFDERLHPGPALRANAPWNGKFDGEWLSDALGIDPAILNTVGGSRNTDQLEAQAMNVALWPATLGYSLETMMHPVLDGDDVDRVRWFYEHFVTGRGLLPAIRLGRQPYGILPTTVISRSQWPDQKDLHDIPGADNPPGFRGMLSRVEKVLKVMGGDWADMAQNVSRVGGTGDPHQVLLDIIGLHPASVEHYQRYAESLDDLYNRMRFYGWGADFMAQITAFQYEITGISHLTHLGYAGGAVPDILKRFFLENINLLQGSFVDDAPLSETAGLQKISADPWNYIEWLKNAAATSLDRLRQESGFTDGKAPKALLYLLLRHSLLQAYWDSSLRLSQLGEFMNAEAIKAARRESPFIHVQQEPRSGESRWQILYGKNAQLTGDPAVRVADYITSIIGTNPATSRLERMLAALDVLKTLPTARLERLFAEHLDTCTYRLDAWQQGLVHYALSSARYKTEGGAAVTKKGVLLGAFGWLEQVRPRTRQLDPVPPSPGLDASFHAADLPPLVHDSTNGGYIHAPSLNQAVAAAVLRNGYLANASPDNPGAFAINLSSQRVRVALSFLEGIRQGQSLGALLGYQLERGLHDAWALGEVDEHIHALRKKFPLVADRHPDTSDPTASIETIEARNVVDGLQLVEHVKNMTSQSYPFGYTDLPPADQAKQDAINAEVARLIDTTDAIADLKIADSVYHAAQGNYDGVAATLESSGNGQLPPEPAIINTPRSGRTVTHRVALHLQPGLAKDVTPAVIGNMPLPAAWMTPRGCAEPALNSWLAGLLPGPDTVACTVHWFDPTTNAHKTGTVTQENIGLQPIDLLYTASLETEQAMSELDDRIVLYTHRKFVPRADCAVTILYRKPIAGMVTFFELAALIRSLRPLVLHSRPLRPTDAVAQGRASSSMDALVKVEPARITKVQTALTDLRDDLITFRDALEPLHVIPLGETPAAQAARETQIRAGLDNRLASFTDFLVRASTFGLGDAGWGFILDFKRVWFGSVMDLVQQVAGRFATRLAECDARLATYDTVTAGMTETERLSALAAAERYVRATITIPPPPSANYRLAIGASRNTFSARLVVLRNILAMVTQSVMTLRAAVHAAVDGPPALSQLDVELVDLAKFDKALVSISADLLARAKRLIKIIKDARLTPAAALVVQHDASAEPAARARLLGEAAKKLLGDDALLIPEFRLDDDQGATLQAAYNASVAGDPLTWQRTVKKTPEPVDTWLYGIARVREKMQAWEQTVMLKGAFGATEPDLLPLQIPWKAGEHWLGLEYPATYVPDGDRLCYTAHFVQPFDHTQWQCGLMIDDWTEVIPAKEETTGLTFHYDRPNAEAPQALLLVTPPAFIGSWQWQDIVDAVSETLDRAKSRAVEPAHIDETAYARFLPMTVMAATLYQVSIMTNLARNNDFFAYLQEDTDG</sequence>
<feature type="region of interest" description="Disordered" evidence="1">
    <location>
        <begin position="45"/>
        <end position="68"/>
    </location>
</feature>
<dbReference type="RefSeq" id="WP_213044004.1">
    <property type="nucleotide sequence ID" value="NZ_CAJNBJ010000020.1"/>
</dbReference>
<gene>
    <name evidence="2" type="ORF">NSPZN2_70022</name>
</gene>
<comment type="caution">
    <text evidence="2">The sequence shown here is derived from an EMBL/GenBank/DDBJ whole genome shotgun (WGS) entry which is preliminary data.</text>
</comment>
<reference evidence="2 3" key="1">
    <citation type="submission" date="2021-02" db="EMBL/GenBank/DDBJ databases">
        <authorList>
            <person name="Han P."/>
        </authorList>
    </citation>
    <scope>NUCLEOTIDE SEQUENCE [LARGE SCALE GENOMIC DNA]</scope>
    <source>
        <strain evidence="2">Candidatus Nitrospira sp. ZN2</strain>
    </source>
</reference>
<feature type="compositionally biased region" description="Basic and acidic residues" evidence="1">
    <location>
        <begin position="48"/>
        <end position="66"/>
    </location>
</feature>
<organism evidence="2 3">
    <name type="scientific">Nitrospira defluvii</name>
    <dbReference type="NCBI Taxonomy" id="330214"/>
    <lineage>
        <taxon>Bacteria</taxon>
        <taxon>Pseudomonadati</taxon>
        <taxon>Nitrospirota</taxon>
        <taxon>Nitrospiria</taxon>
        <taxon>Nitrospirales</taxon>
        <taxon>Nitrospiraceae</taxon>
        <taxon>Nitrospira</taxon>
    </lineage>
</organism>
<evidence type="ECO:0000313" key="3">
    <source>
        <dbReference type="Proteomes" id="UP000675880"/>
    </source>
</evidence>
<name>A0ABN7MEH2_9BACT</name>
<protein>
    <submittedName>
        <fullName evidence="2">Uncharacterized protein</fullName>
    </submittedName>
</protein>
<keyword evidence="3" id="KW-1185">Reference proteome</keyword>
<accession>A0ABN7MEH2</accession>
<dbReference type="EMBL" id="CAJNBJ010000020">
    <property type="protein sequence ID" value="CAE6794451.1"/>
    <property type="molecule type" value="Genomic_DNA"/>
</dbReference>
<dbReference type="Proteomes" id="UP000675880">
    <property type="component" value="Unassembled WGS sequence"/>
</dbReference>
<feature type="region of interest" description="Disordered" evidence="1">
    <location>
        <begin position="432"/>
        <end position="461"/>
    </location>
</feature>